<evidence type="ECO:0000256" key="2">
    <source>
        <dbReference type="ARBA" id="ARBA00012729"/>
    </source>
</evidence>
<keyword evidence="3" id="KW-0146">Chitin degradation</keyword>
<name>Q4UMF0_RICFE</name>
<dbReference type="GO" id="GO:0008843">
    <property type="term" value="F:endochitinase activity"/>
    <property type="evidence" value="ECO:0007669"/>
    <property type="project" value="UniProtKB-EC"/>
</dbReference>
<dbReference type="Pfam" id="PF00704">
    <property type="entry name" value="Glyco_hydro_18"/>
    <property type="match status" value="1"/>
</dbReference>
<dbReference type="InterPro" id="IPR029070">
    <property type="entry name" value="Chitinase_insertion_sf"/>
</dbReference>
<feature type="domain" description="GH18" evidence="4">
    <location>
        <begin position="1"/>
        <end position="413"/>
    </location>
</feature>
<evidence type="ECO:0000313" key="5">
    <source>
        <dbReference type="EMBL" id="AAY61262.1"/>
    </source>
</evidence>
<reference evidence="5 6" key="1">
    <citation type="journal article" date="2005" name="PLoS Biol.">
        <title>The genome sequence of Rickettsia felis identifies the first putative conjugative plasmid in an obligate intracellular parasite.</title>
        <authorList>
            <person name="Ogata H."/>
            <person name="Renesto P."/>
            <person name="Audic S."/>
            <person name="Robert C."/>
            <person name="Blanc G."/>
            <person name="Fournier P.E."/>
            <person name="Parinello H."/>
            <person name="Claverie J.M."/>
            <person name="Raoult D."/>
        </authorList>
    </citation>
    <scope>NUCLEOTIDE SEQUENCE [LARGE SCALE GENOMIC DNA]</scope>
    <source>
        <strain evidence="6">ATCC VR-1525 / URRWXCal2</strain>
    </source>
</reference>
<dbReference type="PROSITE" id="PS51910">
    <property type="entry name" value="GH18_2"/>
    <property type="match status" value="1"/>
</dbReference>
<evidence type="ECO:0000259" key="4">
    <source>
        <dbReference type="PROSITE" id="PS51910"/>
    </source>
</evidence>
<comment type="catalytic activity">
    <reaction evidence="1">
        <text>Random endo-hydrolysis of N-acetyl-beta-D-glucosaminide (1-&gt;4)-beta-linkages in chitin and chitodextrins.</text>
        <dbReference type="EC" id="3.2.1.14"/>
    </reaction>
</comment>
<dbReference type="InterPro" id="IPR011583">
    <property type="entry name" value="Chitinase_II/V-like_cat"/>
</dbReference>
<dbReference type="Proteomes" id="UP000008548">
    <property type="component" value="Chromosome"/>
</dbReference>
<dbReference type="SUPFAM" id="SSF51445">
    <property type="entry name" value="(Trans)glycosidases"/>
    <property type="match status" value="1"/>
</dbReference>
<evidence type="ECO:0000256" key="3">
    <source>
        <dbReference type="ARBA" id="ARBA00023024"/>
    </source>
</evidence>
<dbReference type="EMBL" id="CP000053">
    <property type="protein sequence ID" value="AAY61262.1"/>
    <property type="molecule type" value="Genomic_DNA"/>
</dbReference>
<gene>
    <name evidence="5" type="ordered locus">RF_0411</name>
</gene>
<dbReference type="GO" id="GO:0008061">
    <property type="term" value="F:chitin binding"/>
    <property type="evidence" value="ECO:0007669"/>
    <property type="project" value="InterPro"/>
</dbReference>
<dbReference type="EC" id="3.2.1.14" evidence="2"/>
<dbReference type="PANTHER" id="PTHR11177">
    <property type="entry name" value="CHITINASE"/>
    <property type="match status" value="1"/>
</dbReference>
<evidence type="ECO:0000313" key="6">
    <source>
        <dbReference type="Proteomes" id="UP000008548"/>
    </source>
</evidence>
<dbReference type="InterPro" id="IPR001223">
    <property type="entry name" value="Glyco_hydro18_cat"/>
</dbReference>
<dbReference type="HOGENOM" id="CLU_002833_5_0_5"/>
<dbReference type="GO" id="GO:0006032">
    <property type="term" value="P:chitin catabolic process"/>
    <property type="evidence" value="ECO:0007669"/>
    <property type="project" value="UniProtKB-KW"/>
</dbReference>
<proteinExistence type="predicted"/>
<dbReference type="KEGG" id="rfe:RF_0411"/>
<evidence type="ECO:0000256" key="1">
    <source>
        <dbReference type="ARBA" id="ARBA00000822"/>
    </source>
</evidence>
<keyword evidence="3" id="KW-0119">Carbohydrate metabolism</keyword>
<dbReference type="SUPFAM" id="SSF54556">
    <property type="entry name" value="Chitinase insertion domain"/>
    <property type="match status" value="1"/>
</dbReference>
<accession>Q4UMF0</accession>
<dbReference type="GO" id="GO:0005975">
    <property type="term" value="P:carbohydrate metabolic process"/>
    <property type="evidence" value="ECO:0007669"/>
    <property type="project" value="InterPro"/>
</dbReference>
<organism evidence="5 6">
    <name type="scientific">Rickettsia felis (strain ATCC VR-1525 / URRWXCal2)</name>
    <name type="common">Rickettsia azadi</name>
    <dbReference type="NCBI Taxonomy" id="315456"/>
    <lineage>
        <taxon>Bacteria</taxon>
        <taxon>Pseudomonadati</taxon>
        <taxon>Pseudomonadota</taxon>
        <taxon>Alphaproteobacteria</taxon>
        <taxon>Rickettsiales</taxon>
        <taxon>Rickettsiaceae</taxon>
        <taxon>Rickettsieae</taxon>
        <taxon>Rickettsia</taxon>
        <taxon>spotted fever group</taxon>
    </lineage>
</organism>
<dbReference type="Gene3D" id="3.10.50.10">
    <property type="match status" value="1"/>
</dbReference>
<dbReference type="STRING" id="315456.RF_0411"/>
<dbReference type="InterPro" id="IPR017853">
    <property type="entry name" value="GH"/>
</dbReference>
<dbReference type="Gene3D" id="3.20.20.80">
    <property type="entry name" value="Glycosidases"/>
    <property type="match status" value="1"/>
</dbReference>
<dbReference type="eggNOG" id="COG3325">
    <property type="taxonomic scope" value="Bacteria"/>
</dbReference>
<keyword evidence="6" id="KW-1185">Reference proteome</keyword>
<dbReference type="PANTHER" id="PTHR11177:SF317">
    <property type="entry name" value="CHITINASE 12-RELATED"/>
    <property type="match status" value="1"/>
</dbReference>
<dbReference type="CAZy" id="GH18">
    <property type="family name" value="Glycoside Hydrolase Family 18"/>
</dbReference>
<dbReference type="InterPro" id="IPR050314">
    <property type="entry name" value="Glycosyl_Hydrlase_18"/>
</dbReference>
<sequence length="442" mass="48796">MIIRCIIMQRAVKLHTGNIKKHYNHNFDKLVLGFSVINGDKGEKEAIIKLSADQLGLQKFEMTTVGNWDMLAAYVNCGFPAYAGEDYPNLYTQQKAQGVLGAFPNLKKASPEGTKFALSVGGWTMSEAFHEMAKSPAARKIFNDSIVKFIEKFPMYKQIDVDWEYPGAAGNSNPHGPEDGGNYTLLVKELRETLNAKGHTDVVIAIAAADPAKLALSNLKDLVDAGVTQIHLMTYDLFGGTYGEGKLAHYTNLYSRDGDNKEWSINQSVKYLIEELKIPAKCVHIGYAGYSRSAREVEIESVSPLKGTYKVDPQIVGTFENGVTEQNDVYFNYFDPSTGKGKNGFILYTDTVANADFLYNPTSKVFMSIDTPRTVKAKAEYAKKHGLGGIFTWTVDQDNGALSNAAHEGLGHKCVKQNIDMSTFYFEGETELVGYSSDTIVL</sequence>
<dbReference type="SMART" id="SM00636">
    <property type="entry name" value="Glyco_18"/>
    <property type="match status" value="1"/>
</dbReference>
<protein>
    <recommendedName>
        <fullName evidence="2">chitinase</fullName>
        <ecNumber evidence="2">3.2.1.14</ecNumber>
    </recommendedName>
</protein>
<dbReference type="AlphaFoldDB" id="Q4UMF0"/>
<keyword evidence="3" id="KW-0624">Polysaccharide degradation</keyword>